<sequence length="64" mass="7703">MVYLDEFRINPTCSVSELMERVRKDFNIKVSPSQLYRARRKALTKLRGSVTEQFAKWWDYCKGR</sequence>
<keyword evidence="2" id="KW-1185">Reference proteome</keyword>
<evidence type="ECO:0000313" key="2">
    <source>
        <dbReference type="Proteomes" id="UP000593564"/>
    </source>
</evidence>
<evidence type="ECO:0000313" key="1">
    <source>
        <dbReference type="EMBL" id="KAF5947982.1"/>
    </source>
</evidence>
<reference evidence="2" key="1">
    <citation type="journal article" date="2020" name="Nat. Commun.">
        <title>Genome assembly of wild tea tree DASZ reveals pedigree and selection history of tea varieties.</title>
        <authorList>
            <person name="Zhang W."/>
            <person name="Zhang Y."/>
            <person name="Qiu H."/>
            <person name="Guo Y."/>
            <person name="Wan H."/>
            <person name="Zhang X."/>
            <person name="Scossa F."/>
            <person name="Alseekh S."/>
            <person name="Zhang Q."/>
            <person name="Wang P."/>
            <person name="Xu L."/>
            <person name="Schmidt M.H."/>
            <person name="Jia X."/>
            <person name="Li D."/>
            <person name="Zhu A."/>
            <person name="Guo F."/>
            <person name="Chen W."/>
            <person name="Ni D."/>
            <person name="Usadel B."/>
            <person name="Fernie A.R."/>
            <person name="Wen W."/>
        </authorList>
    </citation>
    <scope>NUCLEOTIDE SEQUENCE [LARGE SCALE GENOMIC DNA]</scope>
    <source>
        <strain evidence="2">cv. G240</strain>
    </source>
</reference>
<organism evidence="1 2">
    <name type="scientific">Camellia sinensis</name>
    <name type="common">Tea plant</name>
    <name type="synonym">Thea sinensis</name>
    <dbReference type="NCBI Taxonomy" id="4442"/>
    <lineage>
        <taxon>Eukaryota</taxon>
        <taxon>Viridiplantae</taxon>
        <taxon>Streptophyta</taxon>
        <taxon>Embryophyta</taxon>
        <taxon>Tracheophyta</taxon>
        <taxon>Spermatophyta</taxon>
        <taxon>Magnoliopsida</taxon>
        <taxon>eudicotyledons</taxon>
        <taxon>Gunneridae</taxon>
        <taxon>Pentapetalae</taxon>
        <taxon>asterids</taxon>
        <taxon>Ericales</taxon>
        <taxon>Theaceae</taxon>
        <taxon>Camellia</taxon>
    </lineage>
</organism>
<gene>
    <name evidence="1" type="ORF">HYC85_013939</name>
</gene>
<dbReference type="PANTHER" id="PTHR31973:SF187">
    <property type="entry name" value="MUTATOR TRANSPOSASE MUDRA PROTEIN"/>
    <property type="match status" value="1"/>
</dbReference>
<protein>
    <submittedName>
        <fullName evidence="1">Uncharacterized protein</fullName>
    </submittedName>
</protein>
<dbReference type="EMBL" id="JACBKZ010000006">
    <property type="protein sequence ID" value="KAF5947982.1"/>
    <property type="molecule type" value="Genomic_DNA"/>
</dbReference>
<reference evidence="1 2" key="2">
    <citation type="submission" date="2020-07" db="EMBL/GenBank/DDBJ databases">
        <title>Genome assembly of wild tea tree DASZ reveals pedigree and selection history of tea varieties.</title>
        <authorList>
            <person name="Zhang W."/>
        </authorList>
    </citation>
    <scope>NUCLEOTIDE SEQUENCE [LARGE SCALE GENOMIC DNA]</scope>
    <source>
        <strain evidence="2">cv. G240</strain>
        <tissue evidence="1">Leaf</tissue>
    </source>
</reference>
<accession>A0A7J7H4T4</accession>
<name>A0A7J7H4T4_CAMSI</name>
<comment type="caution">
    <text evidence="1">The sequence shown here is derived from an EMBL/GenBank/DDBJ whole genome shotgun (WGS) entry which is preliminary data.</text>
</comment>
<dbReference type="Proteomes" id="UP000593564">
    <property type="component" value="Unassembled WGS sequence"/>
</dbReference>
<proteinExistence type="predicted"/>
<dbReference type="PANTHER" id="PTHR31973">
    <property type="entry name" value="POLYPROTEIN, PUTATIVE-RELATED"/>
    <property type="match status" value="1"/>
</dbReference>
<dbReference type="AlphaFoldDB" id="A0A7J7H4T4"/>